<dbReference type="PROSITE" id="PS50835">
    <property type="entry name" value="IG_LIKE"/>
    <property type="match status" value="5"/>
</dbReference>
<feature type="transmembrane region" description="Helical" evidence="5">
    <location>
        <begin position="619"/>
        <end position="646"/>
    </location>
</feature>
<dbReference type="InterPro" id="IPR003599">
    <property type="entry name" value="Ig_sub"/>
</dbReference>
<feature type="domain" description="Ig-like" evidence="6">
    <location>
        <begin position="122"/>
        <end position="217"/>
    </location>
</feature>
<dbReference type="OMA" id="HMARNFA"/>
<dbReference type="SMART" id="SM00409">
    <property type="entry name" value="IG"/>
    <property type="match status" value="5"/>
</dbReference>
<evidence type="ECO:0000256" key="2">
    <source>
        <dbReference type="ARBA" id="ARBA00023136"/>
    </source>
</evidence>
<dbReference type="PANTHER" id="PTHR23278">
    <property type="entry name" value="SIDESTEP PROTEIN"/>
    <property type="match status" value="1"/>
</dbReference>
<dbReference type="InterPro" id="IPR003961">
    <property type="entry name" value="FN3_dom"/>
</dbReference>
<dbReference type="SUPFAM" id="SSF49265">
    <property type="entry name" value="Fibronectin type III"/>
    <property type="match status" value="1"/>
</dbReference>
<dbReference type="InterPro" id="IPR007110">
    <property type="entry name" value="Ig-like_dom"/>
</dbReference>
<dbReference type="InterPro" id="IPR036179">
    <property type="entry name" value="Ig-like_dom_sf"/>
</dbReference>
<dbReference type="Gene3D" id="2.60.40.10">
    <property type="entry name" value="Immunoglobulins"/>
    <property type="match status" value="6"/>
</dbReference>
<evidence type="ECO:0000259" key="6">
    <source>
        <dbReference type="PROSITE" id="PS50835"/>
    </source>
</evidence>
<dbReference type="EnsemblMetazoa" id="SMAR009760-RA">
    <property type="protein sequence ID" value="SMAR009760-PA"/>
    <property type="gene ID" value="SMAR009760"/>
</dbReference>
<protein>
    <recommendedName>
        <fullName evidence="6">Ig-like domain-containing protein</fullName>
    </recommendedName>
</protein>
<dbReference type="eggNOG" id="KOG3515">
    <property type="taxonomic scope" value="Eukaryota"/>
</dbReference>
<reference evidence="7" key="2">
    <citation type="submission" date="2015-02" db="UniProtKB">
        <authorList>
            <consortium name="EnsemblMetazoa"/>
        </authorList>
    </citation>
    <scope>IDENTIFICATION</scope>
</reference>
<feature type="region of interest" description="Disordered" evidence="4">
    <location>
        <begin position="769"/>
        <end position="790"/>
    </location>
</feature>
<dbReference type="InterPro" id="IPR036116">
    <property type="entry name" value="FN3_sf"/>
</dbReference>
<evidence type="ECO:0000256" key="4">
    <source>
        <dbReference type="SAM" id="MobiDB-lite"/>
    </source>
</evidence>
<dbReference type="EMBL" id="JH431944">
    <property type="status" value="NOT_ANNOTATED_CDS"/>
    <property type="molecule type" value="Genomic_DNA"/>
</dbReference>
<dbReference type="SUPFAM" id="SSF48726">
    <property type="entry name" value="Immunoglobulin"/>
    <property type="match status" value="5"/>
</dbReference>
<evidence type="ECO:0000256" key="5">
    <source>
        <dbReference type="SAM" id="Phobius"/>
    </source>
</evidence>
<name>T1J7V3_STRMM</name>
<dbReference type="PANTHER" id="PTHR23278:SF19">
    <property type="entry name" value="OBSCURIN"/>
    <property type="match status" value="1"/>
</dbReference>
<dbReference type="InterPro" id="IPR003598">
    <property type="entry name" value="Ig_sub2"/>
</dbReference>
<evidence type="ECO:0000313" key="7">
    <source>
        <dbReference type="EnsemblMetazoa" id="SMAR009760-PA"/>
    </source>
</evidence>
<organism evidence="7 8">
    <name type="scientific">Strigamia maritima</name>
    <name type="common">European centipede</name>
    <name type="synonym">Geophilus maritimus</name>
    <dbReference type="NCBI Taxonomy" id="126957"/>
    <lineage>
        <taxon>Eukaryota</taxon>
        <taxon>Metazoa</taxon>
        <taxon>Ecdysozoa</taxon>
        <taxon>Arthropoda</taxon>
        <taxon>Myriapoda</taxon>
        <taxon>Chilopoda</taxon>
        <taxon>Pleurostigmophora</taxon>
        <taxon>Geophilomorpha</taxon>
        <taxon>Linotaeniidae</taxon>
        <taxon>Strigamia</taxon>
    </lineage>
</organism>
<evidence type="ECO:0000256" key="3">
    <source>
        <dbReference type="ARBA" id="ARBA00023157"/>
    </source>
</evidence>
<feature type="domain" description="Ig-like" evidence="6">
    <location>
        <begin position="224"/>
        <end position="318"/>
    </location>
</feature>
<evidence type="ECO:0000313" key="8">
    <source>
        <dbReference type="Proteomes" id="UP000014500"/>
    </source>
</evidence>
<keyword evidence="5" id="KW-1133">Transmembrane helix</keyword>
<dbReference type="AlphaFoldDB" id="T1J7V3"/>
<dbReference type="HOGENOM" id="CLU_005939_1_1_1"/>
<dbReference type="Pfam" id="PF08205">
    <property type="entry name" value="C2-set_2"/>
    <property type="match status" value="1"/>
</dbReference>
<keyword evidence="3" id="KW-1015">Disulfide bond</keyword>
<dbReference type="GO" id="GO:0016020">
    <property type="term" value="C:membrane"/>
    <property type="evidence" value="ECO:0007669"/>
    <property type="project" value="UniProtKB-SubCell"/>
</dbReference>
<dbReference type="InterPro" id="IPR013162">
    <property type="entry name" value="CD80_C2-set"/>
</dbReference>
<feature type="domain" description="Ig-like" evidence="6">
    <location>
        <begin position="1"/>
        <end position="99"/>
    </location>
</feature>
<reference evidence="8" key="1">
    <citation type="submission" date="2011-05" db="EMBL/GenBank/DDBJ databases">
        <authorList>
            <person name="Richards S.R."/>
            <person name="Qu J."/>
            <person name="Jiang H."/>
            <person name="Jhangiani S.N."/>
            <person name="Agravi P."/>
            <person name="Goodspeed R."/>
            <person name="Gross S."/>
            <person name="Mandapat C."/>
            <person name="Jackson L."/>
            <person name="Mathew T."/>
            <person name="Pu L."/>
            <person name="Thornton R."/>
            <person name="Saada N."/>
            <person name="Wilczek-Boney K.B."/>
            <person name="Lee S."/>
            <person name="Kovar C."/>
            <person name="Wu Y."/>
            <person name="Scherer S.E."/>
            <person name="Worley K.C."/>
            <person name="Muzny D.M."/>
            <person name="Gibbs R."/>
        </authorList>
    </citation>
    <scope>NUCLEOTIDE SEQUENCE</scope>
    <source>
        <strain evidence="8">Brora</strain>
    </source>
</reference>
<dbReference type="CDD" id="cd00063">
    <property type="entry name" value="FN3"/>
    <property type="match status" value="1"/>
</dbReference>
<sequence length="790" mass="88529">ENVNANASAVVKGNVKLPCDITPLTADDQTHLVLWFKDGAGSPIYSLDLRQKTATGGMILNYSASDIRSRSFFHMETSPAYLLVNDVRDEDEGIYRCRVDFRKAHTHNYLVYMAVVVPPRKPTILGEKGLELNSVVGPYNEGSSFFLSCEAVGGRPPPRVTWWREDQLLDDSYEVTSLGIVRNDLIVSTLTRQDFNAVFVCKASNNNITEPAFTSVTVDMNLKPLEVKILTSNRPLSSNRRYELVCQSIGSRPPPIIAWWKGEKRMKHTEETISPDTNVTTSILIFTPTSQDHNKTLACRAENPAIPVSGIQHTWKLNVHYRPTASLTLGNSFNIDNIREEDDVYLECTTEANPSTVKVQWRFEGKSLRADVGNGLITSNQSLVLQSVRRTQAGRYSCVGINSEGEGESNQIMLRIKHIPVCRDGQKANYRTARHETVTLSCEVDAYPPQLTFRWAFNHTNNIVDERRALITTERLKSSLVYTPRIENDFGVLYCFASNEMGTQHKPCVFTLAAAGPPDPAYNCTITNETDTSMLIVCQFGYDGGLPQIFVCQVRDAETHQVVTKLNSSQPSFYVTHLPSNSRFLISIYAANAKGRSEATIAAGNTAATTHDESFDVEAWFSTLFGAALGAVVILAFLGITLIVVVRIRSRCHCNRKNYEAERTDRSHIPLRRDLDAEMEDGEPKRSPDIIPNNTDQEFPSVKVKCVQPKWAYCTQGPCDNCTQANIRTFKGNLPHDNNYKYQMRKISPYEDSIEQEIPLHLNARGNQPEQWHLPEISEIEISGKTDTSL</sequence>
<keyword evidence="2 5" id="KW-0472">Membrane</keyword>
<dbReference type="SMART" id="SM00408">
    <property type="entry name" value="IGc2"/>
    <property type="match status" value="3"/>
</dbReference>
<feature type="region of interest" description="Disordered" evidence="4">
    <location>
        <begin position="670"/>
        <end position="696"/>
    </location>
</feature>
<feature type="domain" description="Ig-like" evidence="6">
    <location>
        <begin position="323"/>
        <end position="415"/>
    </location>
</feature>
<dbReference type="STRING" id="126957.T1J7V3"/>
<dbReference type="Proteomes" id="UP000014500">
    <property type="component" value="Unassembled WGS sequence"/>
</dbReference>
<keyword evidence="8" id="KW-1185">Reference proteome</keyword>
<proteinExistence type="predicted"/>
<keyword evidence="5" id="KW-0812">Transmembrane</keyword>
<feature type="compositionally biased region" description="Basic and acidic residues" evidence="4">
    <location>
        <begin position="670"/>
        <end position="688"/>
    </location>
</feature>
<comment type="subcellular location">
    <subcellularLocation>
        <location evidence="1">Membrane</location>
        <topology evidence="1">Single-pass membrane protein</topology>
    </subcellularLocation>
</comment>
<dbReference type="PhylomeDB" id="T1J7V3"/>
<dbReference type="InterPro" id="IPR013783">
    <property type="entry name" value="Ig-like_fold"/>
</dbReference>
<dbReference type="Pfam" id="PF13927">
    <property type="entry name" value="Ig_3"/>
    <property type="match status" value="2"/>
</dbReference>
<evidence type="ECO:0000256" key="1">
    <source>
        <dbReference type="ARBA" id="ARBA00004167"/>
    </source>
</evidence>
<feature type="domain" description="Ig-like" evidence="6">
    <location>
        <begin position="420"/>
        <end position="511"/>
    </location>
</feature>
<accession>T1J7V3</accession>